<accession>A0A1J7HPR5</accession>
<name>A0A1J7HPR5_LUPAN</name>
<evidence type="ECO:0000313" key="3">
    <source>
        <dbReference type="Proteomes" id="UP000188354"/>
    </source>
</evidence>
<protein>
    <submittedName>
        <fullName evidence="2">Uncharacterized protein</fullName>
    </submittedName>
</protein>
<reference evidence="2 3" key="1">
    <citation type="journal article" date="2017" name="Plant Biotechnol. J.">
        <title>A comprehensive draft genome sequence for lupin (Lupinus angustifolius), an emerging health food: insights into plant-microbe interactions and legume evolution.</title>
        <authorList>
            <person name="Hane J.K."/>
            <person name="Ming Y."/>
            <person name="Kamphuis L.G."/>
            <person name="Nelson M.N."/>
            <person name="Garg G."/>
            <person name="Atkins C.A."/>
            <person name="Bayer P.E."/>
            <person name="Bravo A."/>
            <person name="Bringans S."/>
            <person name="Cannon S."/>
            <person name="Edwards D."/>
            <person name="Foley R."/>
            <person name="Gao L.L."/>
            <person name="Harrison M.J."/>
            <person name="Huang W."/>
            <person name="Hurgobin B."/>
            <person name="Li S."/>
            <person name="Liu C.W."/>
            <person name="McGrath A."/>
            <person name="Morahan G."/>
            <person name="Murray J."/>
            <person name="Weller J."/>
            <person name="Jian J."/>
            <person name="Singh K.B."/>
        </authorList>
    </citation>
    <scope>NUCLEOTIDE SEQUENCE [LARGE SCALE GENOMIC DNA]</scope>
    <source>
        <strain evidence="3">cv. Tanjil</strain>
        <tissue evidence="2">Whole plant</tissue>
    </source>
</reference>
<feature type="compositionally biased region" description="Polar residues" evidence="1">
    <location>
        <begin position="34"/>
        <end position="56"/>
    </location>
</feature>
<dbReference type="Proteomes" id="UP000188354">
    <property type="component" value="Chromosome LG03"/>
</dbReference>
<organism evidence="2 3">
    <name type="scientific">Lupinus angustifolius</name>
    <name type="common">Narrow-leaved blue lupine</name>
    <dbReference type="NCBI Taxonomy" id="3871"/>
    <lineage>
        <taxon>Eukaryota</taxon>
        <taxon>Viridiplantae</taxon>
        <taxon>Streptophyta</taxon>
        <taxon>Embryophyta</taxon>
        <taxon>Tracheophyta</taxon>
        <taxon>Spermatophyta</taxon>
        <taxon>Magnoliopsida</taxon>
        <taxon>eudicotyledons</taxon>
        <taxon>Gunneridae</taxon>
        <taxon>Pentapetalae</taxon>
        <taxon>rosids</taxon>
        <taxon>fabids</taxon>
        <taxon>Fabales</taxon>
        <taxon>Fabaceae</taxon>
        <taxon>Papilionoideae</taxon>
        <taxon>50 kb inversion clade</taxon>
        <taxon>genistoids sensu lato</taxon>
        <taxon>core genistoids</taxon>
        <taxon>Genisteae</taxon>
        <taxon>Lupinus</taxon>
    </lineage>
</organism>
<keyword evidence="3" id="KW-1185">Reference proteome</keyword>
<dbReference type="EMBL" id="CM007363">
    <property type="protein sequence ID" value="OIW14800.1"/>
    <property type="molecule type" value="Genomic_DNA"/>
</dbReference>
<evidence type="ECO:0000256" key="1">
    <source>
        <dbReference type="SAM" id="MobiDB-lite"/>
    </source>
</evidence>
<gene>
    <name evidence="2" type="ORF">TanjilG_05421</name>
</gene>
<evidence type="ECO:0000313" key="2">
    <source>
        <dbReference type="EMBL" id="OIW14800.1"/>
    </source>
</evidence>
<sequence length="162" mass="17606">MVTNGVGTSSAVIQNQSSSYPEFEKRPAVPPTIVSDTTTPTSMVSGQKSGRTFTSSHGLERDNVLLRSKEKIISVVTEGEGGNNTQVQQCCSVSATRRMSMPRESRATWNSSHQPIRTLEGDASSFDLKQKNPTPEHMPRSERLSSGSTMSLWLLASLISCD</sequence>
<dbReference type="Gramene" id="OIW14800">
    <property type="protein sequence ID" value="OIW14800"/>
    <property type="gene ID" value="TanjilG_05421"/>
</dbReference>
<feature type="region of interest" description="Disordered" evidence="1">
    <location>
        <begin position="103"/>
        <end position="146"/>
    </location>
</feature>
<proteinExistence type="predicted"/>
<feature type="region of interest" description="Disordered" evidence="1">
    <location>
        <begin position="17"/>
        <end position="56"/>
    </location>
</feature>
<dbReference type="AlphaFoldDB" id="A0A1J7HPR5"/>